<keyword evidence="2" id="KW-1185">Reference proteome</keyword>
<dbReference type="InterPro" id="IPR029033">
    <property type="entry name" value="His_PPase_superfam"/>
</dbReference>
<name>A0ABT2Y6Q5_9MOLU</name>
<proteinExistence type="predicted"/>
<sequence>MIIYAIRHGQTDHNLNRIVQGWSDNPLNANGETQAVQLGHFLKEQNSVFDLIVSSPLGRTLKTVEIIQNVMKIKLPVVIEPLFIERNFGVFEGKSVDETMPIIYVKGFKCDGYEHDEALLQRIQQAIQTIYLKYPTKTILLSVHSHVIKSLLILSDPQSYNFQTLLNNGSMCIFNYDGNVLTNLAFNIEAL</sequence>
<dbReference type="CDD" id="cd07067">
    <property type="entry name" value="HP_PGM_like"/>
    <property type="match status" value="1"/>
</dbReference>
<dbReference type="SUPFAM" id="SSF53254">
    <property type="entry name" value="Phosphoglycerate mutase-like"/>
    <property type="match status" value="1"/>
</dbReference>
<evidence type="ECO:0000313" key="2">
    <source>
        <dbReference type="Proteomes" id="UP001177160"/>
    </source>
</evidence>
<dbReference type="RefSeq" id="WP_263608338.1">
    <property type="nucleotide sequence ID" value="NZ_JAOVQM010000003.1"/>
</dbReference>
<dbReference type="SMART" id="SM00855">
    <property type="entry name" value="PGAM"/>
    <property type="match status" value="1"/>
</dbReference>
<dbReference type="InterPro" id="IPR013078">
    <property type="entry name" value="His_Pase_superF_clade-1"/>
</dbReference>
<protein>
    <submittedName>
        <fullName evidence="1">Phosphoglycerate mutase family protein</fullName>
    </submittedName>
</protein>
<dbReference type="EMBL" id="JAOVQM010000003">
    <property type="protein sequence ID" value="MCV2232157.1"/>
    <property type="molecule type" value="Genomic_DNA"/>
</dbReference>
<dbReference type="PANTHER" id="PTHR48100">
    <property type="entry name" value="BROAD-SPECIFICITY PHOSPHATASE YOR283W-RELATED"/>
    <property type="match status" value="1"/>
</dbReference>
<dbReference type="Pfam" id="PF00300">
    <property type="entry name" value="His_Phos_1"/>
    <property type="match status" value="1"/>
</dbReference>
<dbReference type="Proteomes" id="UP001177160">
    <property type="component" value="Unassembled WGS sequence"/>
</dbReference>
<accession>A0ABT2Y6Q5</accession>
<reference evidence="1" key="1">
    <citation type="submission" date="2022-09" db="EMBL/GenBank/DDBJ databases">
        <title>Novel Mycoplasma species identified in domestic and wild animals.</title>
        <authorList>
            <person name="Volokhov D.V."/>
            <person name="Furtak V.A."/>
            <person name="Zagorodnyaya T.A."/>
        </authorList>
    </citation>
    <scope>NUCLEOTIDE SEQUENCE</scope>
    <source>
        <strain evidence="1">Oakley</strain>
    </source>
</reference>
<dbReference type="PANTHER" id="PTHR48100:SF1">
    <property type="entry name" value="HISTIDINE PHOSPHATASE FAMILY PROTEIN-RELATED"/>
    <property type="match status" value="1"/>
</dbReference>
<gene>
    <name evidence="1" type="ORF">N7548_04875</name>
</gene>
<dbReference type="InterPro" id="IPR050275">
    <property type="entry name" value="PGM_Phosphatase"/>
</dbReference>
<dbReference type="Gene3D" id="3.40.50.1240">
    <property type="entry name" value="Phosphoglycerate mutase-like"/>
    <property type="match status" value="1"/>
</dbReference>
<organism evidence="1 2">
    <name type="scientific">Paracholeplasma manati</name>
    <dbReference type="NCBI Taxonomy" id="591373"/>
    <lineage>
        <taxon>Bacteria</taxon>
        <taxon>Bacillati</taxon>
        <taxon>Mycoplasmatota</taxon>
        <taxon>Mollicutes</taxon>
        <taxon>Acholeplasmatales</taxon>
        <taxon>Acholeplasmataceae</taxon>
        <taxon>Paracholeplasma</taxon>
    </lineage>
</organism>
<evidence type="ECO:0000313" key="1">
    <source>
        <dbReference type="EMBL" id="MCV2232157.1"/>
    </source>
</evidence>
<comment type="caution">
    <text evidence="1">The sequence shown here is derived from an EMBL/GenBank/DDBJ whole genome shotgun (WGS) entry which is preliminary data.</text>
</comment>